<dbReference type="Proteomes" id="UP000003688">
    <property type="component" value="Unassembled WGS sequence"/>
</dbReference>
<evidence type="ECO:0000256" key="2">
    <source>
        <dbReference type="ARBA" id="ARBA00022723"/>
    </source>
</evidence>
<dbReference type="GO" id="GO:0046872">
    <property type="term" value="F:metal ion binding"/>
    <property type="evidence" value="ECO:0007669"/>
    <property type="project" value="UniProtKB-KW"/>
</dbReference>
<dbReference type="EMBL" id="ABOX02000016">
    <property type="protein sequence ID" value="EEF60567.1"/>
    <property type="molecule type" value="Genomic_DNA"/>
</dbReference>
<dbReference type="Pfam" id="PF00270">
    <property type="entry name" value="DEAD"/>
    <property type="match status" value="1"/>
</dbReference>
<evidence type="ECO:0000313" key="15">
    <source>
        <dbReference type="EMBL" id="EEF60567.1"/>
    </source>
</evidence>
<dbReference type="SMART" id="SM00487">
    <property type="entry name" value="DEXDc"/>
    <property type="match status" value="1"/>
</dbReference>
<dbReference type="PROSITE" id="PS51193">
    <property type="entry name" value="HELICASE_ATP_BIND_2"/>
    <property type="match status" value="1"/>
</dbReference>
<dbReference type="GO" id="GO:0006139">
    <property type="term" value="P:nucleobase-containing compound metabolic process"/>
    <property type="evidence" value="ECO:0007669"/>
    <property type="project" value="InterPro"/>
</dbReference>
<evidence type="ECO:0000256" key="11">
    <source>
        <dbReference type="ARBA" id="ARBA00038058"/>
    </source>
</evidence>
<dbReference type="PANTHER" id="PTHR11472">
    <property type="entry name" value="DNA REPAIR DEAD HELICASE RAD3/XP-D SUBFAMILY MEMBER"/>
    <property type="match status" value="1"/>
</dbReference>
<evidence type="ECO:0000313" key="16">
    <source>
        <dbReference type="Proteomes" id="UP000003688"/>
    </source>
</evidence>
<keyword evidence="6" id="KW-0067">ATP-binding</keyword>
<comment type="catalytic activity">
    <reaction evidence="13">
        <text>ATP + H2O = ADP + phosphate + H(+)</text>
        <dbReference type="Rhea" id="RHEA:13065"/>
        <dbReference type="ChEBI" id="CHEBI:15377"/>
        <dbReference type="ChEBI" id="CHEBI:15378"/>
        <dbReference type="ChEBI" id="CHEBI:30616"/>
        <dbReference type="ChEBI" id="CHEBI:43474"/>
        <dbReference type="ChEBI" id="CHEBI:456216"/>
        <dbReference type="EC" id="5.6.2.3"/>
    </reaction>
</comment>
<keyword evidence="9" id="KW-0238">DNA-binding</keyword>
<dbReference type="AlphaFoldDB" id="B9XI74"/>
<dbReference type="OrthoDB" id="9803913at2"/>
<keyword evidence="8" id="KW-0411">Iron-sulfur</keyword>
<dbReference type="GO" id="GO:0003677">
    <property type="term" value="F:DNA binding"/>
    <property type="evidence" value="ECO:0007669"/>
    <property type="project" value="UniProtKB-KW"/>
</dbReference>
<keyword evidence="3" id="KW-0547">Nucleotide-binding</keyword>
<evidence type="ECO:0000256" key="4">
    <source>
        <dbReference type="ARBA" id="ARBA00022801"/>
    </source>
</evidence>
<dbReference type="GO" id="GO:0051536">
    <property type="term" value="F:iron-sulfur cluster binding"/>
    <property type="evidence" value="ECO:0007669"/>
    <property type="project" value="UniProtKB-KW"/>
</dbReference>
<protein>
    <recommendedName>
        <fullName evidence="12">DNA 5'-3' helicase</fullName>
        <ecNumber evidence="12">5.6.2.3</ecNumber>
    </recommendedName>
</protein>
<keyword evidence="5 15" id="KW-0347">Helicase</keyword>
<evidence type="ECO:0000256" key="10">
    <source>
        <dbReference type="ARBA" id="ARBA00023235"/>
    </source>
</evidence>
<dbReference type="InterPro" id="IPR006555">
    <property type="entry name" value="ATP-dep_Helicase_C"/>
</dbReference>
<dbReference type="SMART" id="SM00491">
    <property type="entry name" value="HELICc2"/>
    <property type="match status" value="1"/>
</dbReference>
<dbReference type="InterPro" id="IPR011545">
    <property type="entry name" value="DEAD/DEAH_box_helicase_dom"/>
</dbReference>
<organism evidence="15 16">
    <name type="scientific">Pedosphaera parvula (strain Ellin514)</name>
    <dbReference type="NCBI Taxonomy" id="320771"/>
    <lineage>
        <taxon>Bacteria</taxon>
        <taxon>Pseudomonadati</taxon>
        <taxon>Verrucomicrobiota</taxon>
        <taxon>Pedosphaerae</taxon>
        <taxon>Pedosphaerales</taxon>
        <taxon>Pedosphaeraceae</taxon>
        <taxon>Pedosphaera</taxon>
    </lineage>
</organism>
<dbReference type="RefSeq" id="WP_007415518.1">
    <property type="nucleotide sequence ID" value="NZ_ABOX02000016.1"/>
</dbReference>
<feature type="domain" description="Helicase ATP-binding" evidence="14">
    <location>
        <begin position="28"/>
        <end position="301"/>
    </location>
</feature>
<keyword evidence="10" id="KW-0413">Isomerase</keyword>
<evidence type="ECO:0000256" key="8">
    <source>
        <dbReference type="ARBA" id="ARBA00023014"/>
    </source>
</evidence>
<dbReference type="InterPro" id="IPR014001">
    <property type="entry name" value="Helicase_ATP-bd"/>
</dbReference>
<keyword evidence="4" id="KW-0378">Hydrolase</keyword>
<dbReference type="InterPro" id="IPR045028">
    <property type="entry name" value="DinG/Rad3-like"/>
</dbReference>
<dbReference type="GO" id="GO:0005524">
    <property type="term" value="F:ATP binding"/>
    <property type="evidence" value="ECO:0007669"/>
    <property type="project" value="UniProtKB-KW"/>
</dbReference>
<dbReference type="Pfam" id="PF06733">
    <property type="entry name" value="DEAD_2"/>
    <property type="match status" value="1"/>
</dbReference>
<keyword evidence="2" id="KW-0479">Metal-binding</keyword>
<dbReference type="Pfam" id="PF13307">
    <property type="entry name" value="Helicase_C_2"/>
    <property type="match status" value="1"/>
</dbReference>
<evidence type="ECO:0000256" key="13">
    <source>
        <dbReference type="ARBA" id="ARBA00048954"/>
    </source>
</evidence>
<reference evidence="15 16" key="1">
    <citation type="journal article" date="2011" name="J. Bacteriol.">
        <title>Genome sequence of 'Pedosphaera parvula' Ellin514, an aerobic Verrucomicrobial isolate from pasture soil.</title>
        <authorList>
            <person name="Kant R."/>
            <person name="van Passel M.W."/>
            <person name="Sangwan P."/>
            <person name="Palva A."/>
            <person name="Lucas S."/>
            <person name="Copeland A."/>
            <person name="Lapidus A."/>
            <person name="Glavina Del Rio T."/>
            <person name="Dalin E."/>
            <person name="Tice H."/>
            <person name="Bruce D."/>
            <person name="Goodwin L."/>
            <person name="Pitluck S."/>
            <person name="Chertkov O."/>
            <person name="Larimer F.W."/>
            <person name="Land M.L."/>
            <person name="Hauser L."/>
            <person name="Brettin T.S."/>
            <person name="Detter J.C."/>
            <person name="Han S."/>
            <person name="de Vos W.M."/>
            <person name="Janssen P.H."/>
            <person name="Smidt H."/>
        </authorList>
    </citation>
    <scope>NUCLEOTIDE SEQUENCE [LARGE SCALE GENOMIC DNA]</scope>
    <source>
        <strain evidence="15 16">Ellin514</strain>
    </source>
</reference>
<dbReference type="GO" id="GO:0016818">
    <property type="term" value="F:hydrolase activity, acting on acid anhydrides, in phosphorus-containing anhydrides"/>
    <property type="evidence" value="ECO:0007669"/>
    <property type="project" value="InterPro"/>
</dbReference>
<evidence type="ECO:0000256" key="3">
    <source>
        <dbReference type="ARBA" id="ARBA00022741"/>
    </source>
</evidence>
<evidence type="ECO:0000256" key="1">
    <source>
        <dbReference type="ARBA" id="ARBA00001966"/>
    </source>
</evidence>
<comment type="caution">
    <text evidence="15">The sequence shown here is derived from an EMBL/GenBank/DDBJ whole genome shotgun (WGS) entry which is preliminary data.</text>
</comment>
<keyword evidence="7" id="KW-0408">Iron</keyword>
<dbReference type="InterPro" id="IPR027417">
    <property type="entry name" value="P-loop_NTPase"/>
</dbReference>
<dbReference type="STRING" id="320771.Cflav_PD3537"/>
<dbReference type="GO" id="GO:0043139">
    <property type="term" value="F:5'-3' DNA helicase activity"/>
    <property type="evidence" value="ECO:0007669"/>
    <property type="project" value="UniProtKB-EC"/>
</dbReference>
<dbReference type="EC" id="5.6.2.3" evidence="12"/>
<evidence type="ECO:0000256" key="7">
    <source>
        <dbReference type="ARBA" id="ARBA00023004"/>
    </source>
</evidence>
<keyword evidence="16" id="KW-1185">Reference proteome</keyword>
<evidence type="ECO:0000256" key="12">
    <source>
        <dbReference type="ARBA" id="ARBA00044969"/>
    </source>
</evidence>
<comment type="similarity">
    <text evidence="11">Belongs to the helicase family. DinG subfamily.</text>
</comment>
<dbReference type="PANTHER" id="PTHR11472:SF34">
    <property type="entry name" value="REGULATOR OF TELOMERE ELONGATION HELICASE 1"/>
    <property type="match status" value="1"/>
</dbReference>
<gene>
    <name evidence="15" type="ORF">Cflav_PD3537</name>
</gene>
<name>B9XI74_PEDPL</name>
<dbReference type="SUPFAM" id="SSF52540">
    <property type="entry name" value="P-loop containing nucleoside triphosphate hydrolases"/>
    <property type="match status" value="1"/>
</dbReference>
<dbReference type="Gene3D" id="3.40.50.300">
    <property type="entry name" value="P-loop containing nucleotide triphosphate hydrolases"/>
    <property type="match status" value="2"/>
</dbReference>
<dbReference type="InterPro" id="IPR014013">
    <property type="entry name" value="Helic_SF1/SF2_ATP-bd_DinG/Rad3"/>
</dbReference>
<proteinExistence type="inferred from homology"/>
<evidence type="ECO:0000256" key="9">
    <source>
        <dbReference type="ARBA" id="ARBA00023125"/>
    </source>
</evidence>
<accession>B9XI74</accession>
<dbReference type="FunFam" id="3.40.50.300:FF:000437">
    <property type="entry name" value="ATP-dependent DNA helicase DinG"/>
    <property type="match status" value="1"/>
</dbReference>
<evidence type="ECO:0000256" key="5">
    <source>
        <dbReference type="ARBA" id="ARBA00022806"/>
    </source>
</evidence>
<comment type="cofactor">
    <cofactor evidence="1">
        <name>[4Fe-4S] cluster</name>
        <dbReference type="ChEBI" id="CHEBI:49883"/>
    </cofactor>
</comment>
<dbReference type="InterPro" id="IPR010614">
    <property type="entry name" value="RAD3-like_helicase_DEAD"/>
</dbReference>
<sequence length="719" mass="81082">MISIIESQPGAAGSDLVAQVESIFSPTGILSRASNFEYRPQQQRMAVAVAKALENKDHLVVEAGTGVGKSLAYLIPSILYAIASSKKAVISTHTINLQEQLTQKDLPMLEQVLPIKFSYTMLKGRGNYLCSRRLFKAMQQSNSLFTSPEEEELKRIHEWSKTTKDGSLSDFEIEPDPKVWSHVCSERGLCSPKMCGHQSEFGQQNGVCFFQRARQRILSADVLVVNHTLFFTLLGGIEEENEGGVLFKNDFVVFDEAHQMESVASKHIGLSVSSGQMRYALQRLWNPRTEKGILATLRQGKTVTLVADLLREADHFFGEVETACEELRKAQSDQNAGESNAARAKRAWTELRIRKPELVQDNVTLPIQRLREAVSELIKMTEDKDTGQELVECNRRLADLREEVAMFLNQSEEDYVYWVERSGKTQKNFALNAAPVDVAEFLRRRLFGCDTSIIMTSATLSVSEKDLESAKAKAAAAEKKSEPERPARFQKRNEFPGLNYFVRRVGAQEATLLQVGTPFHYEEQMKLFVVNKMPDPRDQGYRDALIHWIEHFIKMTHGKAFVLFTSYSLMQDVADRMQPFFDKLKLEVYVQGTGTPRSVMLEKFKENVDSVLFGTDSFWQGVDVPGEALSNVIITRLPFAVPDHPLIEARIENIEAHGGNPFSEFSLPEAILKFRQGVGRLIRTKTDKGIVVVLDNRVLVKRYGQAFLDAMPKCPVEVI</sequence>
<evidence type="ECO:0000256" key="6">
    <source>
        <dbReference type="ARBA" id="ARBA00022840"/>
    </source>
</evidence>
<evidence type="ECO:0000259" key="14">
    <source>
        <dbReference type="PROSITE" id="PS51193"/>
    </source>
</evidence>